<dbReference type="Proteomes" id="UP000199356">
    <property type="component" value="Unassembled WGS sequence"/>
</dbReference>
<evidence type="ECO:0000313" key="2">
    <source>
        <dbReference type="Proteomes" id="UP000199356"/>
    </source>
</evidence>
<dbReference type="Pfam" id="PF13481">
    <property type="entry name" value="AAA_25"/>
    <property type="match status" value="1"/>
</dbReference>
<accession>A0A1I5VSC0</accession>
<dbReference type="SUPFAM" id="SSF52540">
    <property type="entry name" value="P-loop containing nucleoside triphosphate hydrolases"/>
    <property type="match status" value="1"/>
</dbReference>
<dbReference type="RefSeq" id="WP_177215287.1">
    <property type="nucleotide sequence ID" value="NZ_FOXA01000035.1"/>
</dbReference>
<proteinExistence type="predicted"/>
<dbReference type="InterPro" id="IPR027417">
    <property type="entry name" value="P-loop_NTPase"/>
</dbReference>
<keyword evidence="2" id="KW-1185">Reference proteome</keyword>
<evidence type="ECO:0000313" key="1">
    <source>
        <dbReference type="EMBL" id="SFQ10468.1"/>
    </source>
</evidence>
<dbReference type="AlphaFoldDB" id="A0A1I5VSC0"/>
<name>A0A1I5VSC0_9RHOB</name>
<dbReference type="Gene3D" id="3.40.50.300">
    <property type="entry name" value="P-loop containing nucleotide triphosphate hydrolases"/>
    <property type="match status" value="1"/>
</dbReference>
<protein>
    <submittedName>
        <fullName evidence="1">AAA domain-containing protein</fullName>
    </submittedName>
</protein>
<sequence>MTEHLYLCQTQDVADRVRALGYDARPWDIATFPGAYRDRSLILVPHFENVEASREVHLISELATEAGAAAVRVLSYPCRPYIMQNYNLSRGGEPHDFLARQLLERAQDQEPLRPPAPDLTELSIADQFDGEPPVQKWLVGAPTAQGGLLPDAAPILLAGRGGIGKTHAATELAILVGTWDGRAPAPLWMGHEIAKAGAAVVITYEEHRATMHRKVHKLCRHHGVDLTEGRRVIVLSMSDPRFSGGPLLAPDPRTRRLAATENCTWLTRQLRKVHAELGGLGVIVLDHAGRAFEVEGNSYSDANAAMGLMDRWATEFACPVITLAHTRKTVIKPEMDDEEILQAVMGSAGWVSAVRATMVMWQLTAKDEAELADKMNDRDFQPGITRRKYLQAQVLKHNVDDLYDRRLTLKRRGATLDDISDGVRNVRQQQQMHEMKAFAEAVGAQWHRDAPMQSTGKHGVFENKGRLGEPWSNMPKSKLRHLIKACIGAHLLERRADHPALGKLSQGAWLRRPETDGTVRLGSGVDDRQAA</sequence>
<reference evidence="1 2" key="1">
    <citation type="submission" date="2016-10" db="EMBL/GenBank/DDBJ databases">
        <authorList>
            <person name="de Groot N.N."/>
        </authorList>
    </citation>
    <scope>NUCLEOTIDE SEQUENCE [LARGE SCALE GENOMIC DNA]</scope>
    <source>
        <strain evidence="1 2">DSM 19547</strain>
    </source>
</reference>
<gene>
    <name evidence="1" type="ORF">SAMN04488047_13514</name>
</gene>
<dbReference type="EMBL" id="FOXA01000035">
    <property type="protein sequence ID" value="SFQ10468.1"/>
    <property type="molecule type" value="Genomic_DNA"/>
</dbReference>
<dbReference type="STRING" id="441119.SAMN04488047_13514"/>
<organism evidence="1 2">
    <name type="scientific">Tranquillimonas alkanivorans</name>
    <dbReference type="NCBI Taxonomy" id="441119"/>
    <lineage>
        <taxon>Bacteria</taxon>
        <taxon>Pseudomonadati</taxon>
        <taxon>Pseudomonadota</taxon>
        <taxon>Alphaproteobacteria</taxon>
        <taxon>Rhodobacterales</taxon>
        <taxon>Roseobacteraceae</taxon>
        <taxon>Tranquillimonas</taxon>
    </lineage>
</organism>